<dbReference type="PANTHER" id="PTHR47936">
    <property type="entry name" value="PPR_LONG DOMAIN-CONTAINING PROTEIN"/>
    <property type="match status" value="1"/>
</dbReference>
<keyword evidence="4" id="KW-1185">Reference proteome</keyword>
<protein>
    <recommendedName>
        <fullName evidence="5">Pentatricopeptide repeat-containing protein</fullName>
    </recommendedName>
</protein>
<organism evidence="3 4">
    <name type="scientific">Symbiodinium necroappetens</name>
    <dbReference type="NCBI Taxonomy" id="1628268"/>
    <lineage>
        <taxon>Eukaryota</taxon>
        <taxon>Sar</taxon>
        <taxon>Alveolata</taxon>
        <taxon>Dinophyceae</taxon>
        <taxon>Suessiales</taxon>
        <taxon>Symbiodiniaceae</taxon>
        <taxon>Symbiodinium</taxon>
    </lineage>
</organism>
<evidence type="ECO:0000313" key="3">
    <source>
        <dbReference type="EMBL" id="CAE7557818.1"/>
    </source>
</evidence>
<dbReference type="PROSITE" id="PS51375">
    <property type="entry name" value="PPR"/>
    <property type="match status" value="1"/>
</dbReference>
<evidence type="ECO:0008006" key="5">
    <source>
        <dbReference type="Google" id="ProtNLM"/>
    </source>
</evidence>
<feature type="non-terminal residue" evidence="3">
    <location>
        <position position="118"/>
    </location>
</feature>
<dbReference type="GO" id="GO:0031930">
    <property type="term" value="P:mitochondria-nucleus signaling pathway"/>
    <property type="evidence" value="ECO:0007669"/>
    <property type="project" value="TreeGrafter"/>
</dbReference>
<evidence type="ECO:0000256" key="1">
    <source>
        <dbReference type="ARBA" id="ARBA00022737"/>
    </source>
</evidence>
<dbReference type="OrthoDB" id="424777at2759"/>
<dbReference type="AlphaFoldDB" id="A0A812UA52"/>
<sequence>MPTQQCHANVVGASSAVSACEKQSCWEAAVLLLLSMPALRCMPNAISYNSAIASLERGSCWHIALSLVRQMFETDVDPDLTTFNAAAGSCDRSGRVSELLPLLVGQLPARALRTLRRR</sequence>
<accession>A0A812UA52</accession>
<keyword evidence="1" id="KW-0677">Repeat</keyword>
<dbReference type="EMBL" id="CAJNJA010026311">
    <property type="protein sequence ID" value="CAE7557818.1"/>
    <property type="molecule type" value="Genomic_DNA"/>
</dbReference>
<feature type="repeat" description="PPR" evidence="2">
    <location>
        <begin position="44"/>
        <end position="78"/>
    </location>
</feature>
<dbReference type="InterPro" id="IPR011990">
    <property type="entry name" value="TPR-like_helical_dom_sf"/>
</dbReference>
<dbReference type="PANTHER" id="PTHR47936:SF1">
    <property type="entry name" value="PENTATRICOPEPTIDE REPEAT-CONTAINING PROTEIN GUN1, CHLOROPLASTIC"/>
    <property type="match status" value="1"/>
</dbReference>
<evidence type="ECO:0000313" key="4">
    <source>
        <dbReference type="Proteomes" id="UP000601435"/>
    </source>
</evidence>
<dbReference type="Proteomes" id="UP000601435">
    <property type="component" value="Unassembled WGS sequence"/>
</dbReference>
<gene>
    <name evidence="3" type="ORF">SNEC2469_LOCUS16103</name>
</gene>
<evidence type="ECO:0000256" key="2">
    <source>
        <dbReference type="PROSITE-ProRule" id="PRU00708"/>
    </source>
</evidence>
<dbReference type="GO" id="GO:0009507">
    <property type="term" value="C:chloroplast"/>
    <property type="evidence" value="ECO:0007669"/>
    <property type="project" value="TreeGrafter"/>
</dbReference>
<comment type="caution">
    <text evidence="3">The sequence shown here is derived from an EMBL/GenBank/DDBJ whole genome shotgun (WGS) entry which is preliminary data.</text>
</comment>
<dbReference type="InterPro" id="IPR002885">
    <property type="entry name" value="PPR_rpt"/>
</dbReference>
<name>A0A812UA52_9DINO</name>
<reference evidence="3" key="1">
    <citation type="submission" date="2021-02" db="EMBL/GenBank/DDBJ databases">
        <authorList>
            <person name="Dougan E. K."/>
            <person name="Rhodes N."/>
            <person name="Thang M."/>
            <person name="Chan C."/>
        </authorList>
    </citation>
    <scope>NUCLEOTIDE SEQUENCE</scope>
</reference>
<proteinExistence type="predicted"/>
<dbReference type="Gene3D" id="1.25.40.10">
    <property type="entry name" value="Tetratricopeptide repeat domain"/>
    <property type="match status" value="1"/>
</dbReference>